<dbReference type="Gene3D" id="3.40.50.150">
    <property type="entry name" value="Vaccinia Virus protein VP39"/>
    <property type="match status" value="1"/>
</dbReference>
<sequence>MAKEKELDVLDSSYLHLLSAFLAMEPPNVVISFARDCGGDSITETVQNFIWRHCISKADVKWQGPYLKRFLKKLIVEIESSGCVVLDELYEQYAFYMTSLRGDDAAKENSRVLKIISFLFPDESSGILSCSKSRKLEVKLQCSLNMLEGDTGCSIWPSSLFLSEFILSFPDIFSNKCCFEVGSGVGLVGICLAHVKASKVILSDGNLSTLANMKLNLELNHLRTGTQLLDHHRNCNTVQCVSLPWESASEDELRYFTPDIILGADVVYDPTFLPHLVRVLVVLLRCENSVSEEVDAVSEFDASQCKVMSNATQNAEFSGDPIPSVKGRVAYIASVVRNVDTLRYFLSLAKQSNLIVTDLTEKVKPFNFLPYIKSYQQSGIKMFRIS</sequence>
<evidence type="ECO:0008006" key="3">
    <source>
        <dbReference type="Google" id="ProtNLM"/>
    </source>
</evidence>
<proteinExistence type="predicted"/>
<name>A0A8S0UC58_OLEEU</name>
<comment type="caution">
    <text evidence="1">The sequence shown here is derived from an EMBL/GenBank/DDBJ whole genome shotgun (WGS) entry which is preliminary data.</text>
</comment>
<dbReference type="OrthoDB" id="194386at2759"/>
<dbReference type="InterPro" id="IPR019410">
    <property type="entry name" value="Methyltransf_16"/>
</dbReference>
<dbReference type="PANTHER" id="PTHR14614">
    <property type="entry name" value="HEPATOCELLULAR CARCINOMA-ASSOCIATED ANTIGEN"/>
    <property type="match status" value="1"/>
</dbReference>
<reference evidence="1 2" key="1">
    <citation type="submission" date="2019-12" db="EMBL/GenBank/DDBJ databases">
        <authorList>
            <person name="Alioto T."/>
            <person name="Alioto T."/>
            <person name="Gomez Garrido J."/>
        </authorList>
    </citation>
    <scope>NUCLEOTIDE SEQUENCE [LARGE SCALE GENOMIC DNA]</scope>
</reference>
<dbReference type="InterPro" id="IPR029063">
    <property type="entry name" value="SAM-dependent_MTases_sf"/>
</dbReference>
<gene>
    <name evidence="1" type="ORF">OLEA9_A016906</name>
</gene>
<dbReference type="PANTHER" id="PTHR14614:SF130">
    <property type="entry name" value="PROTEIN-LYSINE N-METHYLTRANSFERASE EEF2KMT"/>
    <property type="match status" value="1"/>
</dbReference>
<dbReference type="Proteomes" id="UP000594638">
    <property type="component" value="Unassembled WGS sequence"/>
</dbReference>
<dbReference type="Pfam" id="PF10294">
    <property type="entry name" value="Methyltransf_16"/>
    <property type="match status" value="1"/>
</dbReference>
<dbReference type="EMBL" id="CACTIH010007426">
    <property type="protein sequence ID" value="CAA3013197.1"/>
    <property type="molecule type" value="Genomic_DNA"/>
</dbReference>
<keyword evidence="2" id="KW-1185">Reference proteome</keyword>
<protein>
    <recommendedName>
        <fullName evidence="3">FAM86 N-terminal domain-containing protein</fullName>
    </recommendedName>
</protein>
<dbReference type="Gramene" id="OE9A016906T2">
    <property type="protein sequence ID" value="OE9A016906C2"/>
    <property type="gene ID" value="OE9A016906"/>
</dbReference>
<dbReference type="SUPFAM" id="SSF53335">
    <property type="entry name" value="S-adenosyl-L-methionine-dependent methyltransferases"/>
    <property type="match status" value="1"/>
</dbReference>
<evidence type="ECO:0000313" key="1">
    <source>
        <dbReference type="EMBL" id="CAA3013197.1"/>
    </source>
</evidence>
<evidence type="ECO:0000313" key="2">
    <source>
        <dbReference type="Proteomes" id="UP000594638"/>
    </source>
</evidence>
<organism evidence="1 2">
    <name type="scientific">Olea europaea subsp. europaea</name>
    <dbReference type="NCBI Taxonomy" id="158383"/>
    <lineage>
        <taxon>Eukaryota</taxon>
        <taxon>Viridiplantae</taxon>
        <taxon>Streptophyta</taxon>
        <taxon>Embryophyta</taxon>
        <taxon>Tracheophyta</taxon>
        <taxon>Spermatophyta</taxon>
        <taxon>Magnoliopsida</taxon>
        <taxon>eudicotyledons</taxon>
        <taxon>Gunneridae</taxon>
        <taxon>Pentapetalae</taxon>
        <taxon>asterids</taxon>
        <taxon>lamiids</taxon>
        <taxon>Lamiales</taxon>
        <taxon>Oleaceae</taxon>
        <taxon>Oleeae</taxon>
        <taxon>Olea</taxon>
    </lineage>
</organism>
<dbReference type="AlphaFoldDB" id="A0A8S0UC58"/>
<accession>A0A8S0UC58</accession>